<evidence type="ECO:0000313" key="3">
    <source>
        <dbReference type="EMBL" id="RKP31512.1"/>
    </source>
</evidence>
<gene>
    <name evidence="3" type="ORF">METBISCDRAFT_22389</name>
</gene>
<evidence type="ECO:0000256" key="2">
    <source>
        <dbReference type="SAM" id="Phobius"/>
    </source>
</evidence>
<organism evidence="3 4">
    <name type="scientific">Metschnikowia bicuspidata</name>
    <dbReference type="NCBI Taxonomy" id="27322"/>
    <lineage>
        <taxon>Eukaryota</taxon>
        <taxon>Fungi</taxon>
        <taxon>Dikarya</taxon>
        <taxon>Ascomycota</taxon>
        <taxon>Saccharomycotina</taxon>
        <taxon>Pichiomycetes</taxon>
        <taxon>Metschnikowiaceae</taxon>
        <taxon>Metschnikowia</taxon>
    </lineage>
</organism>
<dbReference type="Proteomes" id="UP000268321">
    <property type="component" value="Unassembled WGS sequence"/>
</dbReference>
<evidence type="ECO:0000256" key="1">
    <source>
        <dbReference type="SAM" id="MobiDB-lite"/>
    </source>
</evidence>
<evidence type="ECO:0000313" key="4">
    <source>
        <dbReference type="Proteomes" id="UP000268321"/>
    </source>
</evidence>
<feature type="region of interest" description="Disordered" evidence="1">
    <location>
        <begin position="1"/>
        <end position="41"/>
    </location>
</feature>
<feature type="transmembrane region" description="Helical" evidence="2">
    <location>
        <begin position="102"/>
        <end position="121"/>
    </location>
</feature>
<proteinExistence type="predicted"/>
<dbReference type="OrthoDB" id="4083086at2759"/>
<protein>
    <submittedName>
        <fullName evidence="3">Uncharacterized protein</fullName>
    </submittedName>
</protein>
<dbReference type="EMBL" id="ML004441">
    <property type="protein sequence ID" value="RKP31512.1"/>
    <property type="molecule type" value="Genomic_DNA"/>
</dbReference>
<keyword evidence="4" id="KW-1185">Reference proteome</keyword>
<sequence>MSDDHSRRPNPPGWIPPKAPYNPYDPEDVRPSEGYPSEFKIPGASPLGISSIPREPTQYKKVNETMKRLNYTPRPRSTLYPGQYMVLRKVDTNQRLNTGIRMFGTLISMSIVGYCTFFYRWQDGSETVFSEFYRMRLRMQERLFGLSDQDYQDLYHPKGTQHSLKSVRDVDFVHQKAAPESEYLLNRPSERHVLEAQRSQQEEEEMTLRALDEHREFARQFMEDTNMNEE</sequence>
<feature type="compositionally biased region" description="Pro residues" evidence="1">
    <location>
        <begin position="9"/>
        <end position="20"/>
    </location>
</feature>
<name>A0A4P9ZGH5_9ASCO</name>
<keyword evidence="2" id="KW-0472">Membrane</keyword>
<keyword evidence="2" id="KW-0812">Transmembrane</keyword>
<keyword evidence="2" id="KW-1133">Transmembrane helix</keyword>
<dbReference type="AlphaFoldDB" id="A0A4P9ZGH5"/>
<reference evidence="4" key="1">
    <citation type="journal article" date="2018" name="Nat. Microbiol.">
        <title>Leveraging single-cell genomics to expand the fungal tree of life.</title>
        <authorList>
            <person name="Ahrendt S.R."/>
            <person name="Quandt C.A."/>
            <person name="Ciobanu D."/>
            <person name="Clum A."/>
            <person name="Salamov A."/>
            <person name="Andreopoulos B."/>
            <person name="Cheng J.F."/>
            <person name="Woyke T."/>
            <person name="Pelin A."/>
            <person name="Henrissat B."/>
            <person name="Reynolds N.K."/>
            <person name="Benny G.L."/>
            <person name="Smith M.E."/>
            <person name="James T.Y."/>
            <person name="Grigoriev I.V."/>
        </authorList>
    </citation>
    <scope>NUCLEOTIDE SEQUENCE [LARGE SCALE GENOMIC DNA]</scope>
    <source>
        <strain evidence="4">Baker2002</strain>
    </source>
</reference>
<accession>A0A4P9ZGH5</accession>